<dbReference type="InterPro" id="IPR000055">
    <property type="entry name" value="Restrct_endonuc_typeI_TRD"/>
</dbReference>
<keyword evidence="3" id="KW-0238">DNA-binding</keyword>
<feature type="domain" description="Type I restriction modification DNA specificity" evidence="6">
    <location>
        <begin position="5"/>
        <end position="178"/>
    </location>
</feature>
<feature type="coiled-coil region" evidence="4">
    <location>
        <begin position="454"/>
        <end position="488"/>
    </location>
</feature>
<name>G0JMI9_9PROT</name>
<dbReference type="InterPro" id="IPR051212">
    <property type="entry name" value="Type-I_RE_S_subunit"/>
</dbReference>
<accession>G0JMI9</accession>
<evidence type="ECO:0000256" key="5">
    <source>
        <dbReference type="SAM" id="MobiDB-lite"/>
    </source>
</evidence>
<dbReference type="Proteomes" id="UP000009220">
    <property type="component" value="Chromosome"/>
</dbReference>
<evidence type="ECO:0000313" key="8">
    <source>
        <dbReference type="Proteomes" id="UP000009220"/>
    </source>
</evidence>
<gene>
    <name evidence="7" type="ORF">Acife_0835</name>
</gene>
<evidence type="ECO:0000313" key="7">
    <source>
        <dbReference type="EMBL" id="AEM47018.1"/>
    </source>
</evidence>
<dbReference type="InterPro" id="IPR044946">
    <property type="entry name" value="Restrct_endonuc_typeI_TRD_sf"/>
</dbReference>
<dbReference type="SUPFAM" id="SSF116734">
    <property type="entry name" value="DNA methylase specificity domain"/>
    <property type="match status" value="2"/>
</dbReference>
<dbReference type="PANTHER" id="PTHR43140:SF1">
    <property type="entry name" value="TYPE I RESTRICTION ENZYME ECOKI SPECIFICITY SUBUNIT"/>
    <property type="match status" value="1"/>
</dbReference>
<keyword evidence="4" id="KW-0175">Coiled coil</keyword>
<keyword evidence="2" id="KW-0680">Restriction system</keyword>
<evidence type="ECO:0000259" key="6">
    <source>
        <dbReference type="Pfam" id="PF01420"/>
    </source>
</evidence>
<dbReference type="CDD" id="cd17253">
    <property type="entry name" value="RMtype1_S_Eco933I-TRD2-CR2_like"/>
    <property type="match status" value="1"/>
</dbReference>
<protein>
    <submittedName>
        <fullName evidence="7">Restriction modification system DNA specificity domain-containing protein</fullName>
    </submittedName>
</protein>
<dbReference type="PANTHER" id="PTHR43140">
    <property type="entry name" value="TYPE-1 RESTRICTION ENZYME ECOKI SPECIFICITY PROTEIN"/>
    <property type="match status" value="1"/>
</dbReference>
<comment type="similarity">
    <text evidence="1">Belongs to the type-I restriction system S methylase family.</text>
</comment>
<dbReference type="AlphaFoldDB" id="G0JMI9"/>
<evidence type="ECO:0000256" key="1">
    <source>
        <dbReference type="ARBA" id="ARBA00010923"/>
    </source>
</evidence>
<proteinExistence type="inferred from homology"/>
<evidence type="ECO:0000256" key="4">
    <source>
        <dbReference type="SAM" id="Coils"/>
    </source>
</evidence>
<feature type="region of interest" description="Disordered" evidence="5">
    <location>
        <begin position="265"/>
        <end position="294"/>
    </location>
</feature>
<dbReference type="GO" id="GO:0003677">
    <property type="term" value="F:DNA binding"/>
    <property type="evidence" value="ECO:0007669"/>
    <property type="project" value="UniProtKB-KW"/>
</dbReference>
<dbReference type="GO" id="GO:0009307">
    <property type="term" value="P:DNA restriction-modification system"/>
    <property type="evidence" value="ECO:0007669"/>
    <property type="project" value="UniProtKB-KW"/>
</dbReference>
<dbReference type="EMBL" id="CP002985">
    <property type="protein sequence ID" value="AEM47018.1"/>
    <property type="molecule type" value="Genomic_DNA"/>
</dbReference>
<dbReference type="KEGG" id="afi:Acife_0835"/>
<evidence type="ECO:0000256" key="3">
    <source>
        <dbReference type="ARBA" id="ARBA00023125"/>
    </source>
</evidence>
<reference evidence="7 8" key="1">
    <citation type="journal article" date="2011" name="J. Bacteriol.">
        <title>Draft genome of the psychrotolerant acidophile Acidithiobacillus ferrivorans SS3.</title>
        <authorList>
            <person name="Liljeqvist M."/>
            <person name="Valdes J."/>
            <person name="Holmes D.S."/>
            <person name="Dopson M."/>
        </authorList>
    </citation>
    <scope>NUCLEOTIDE SEQUENCE [LARGE SCALE GENOMIC DNA]</scope>
    <source>
        <strain evidence="7 8">SS3</strain>
    </source>
</reference>
<dbReference type="CDD" id="cd17252">
    <property type="entry name" value="RMtype1_S_EcoKI-TRD1-CR1_like"/>
    <property type="match status" value="1"/>
</dbReference>
<organism evidence="7 8">
    <name type="scientific">Acidithiobacillus ferrivorans SS3</name>
    <dbReference type="NCBI Taxonomy" id="743299"/>
    <lineage>
        <taxon>Bacteria</taxon>
        <taxon>Pseudomonadati</taxon>
        <taxon>Pseudomonadota</taxon>
        <taxon>Acidithiobacillia</taxon>
        <taxon>Acidithiobacillales</taxon>
        <taxon>Acidithiobacillaceae</taxon>
        <taxon>Acidithiobacillus</taxon>
    </lineage>
</organism>
<dbReference type="HOGENOM" id="CLU_021095_10_2_6"/>
<dbReference type="eggNOG" id="COG0732">
    <property type="taxonomic scope" value="Bacteria"/>
</dbReference>
<dbReference type="REBASE" id="39378">
    <property type="entry name" value="S.AfeSS3ORF832P"/>
</dbReference>
<sequence length="616" mass="69040">MSELPSGWAEVVLDDVCEIVRGITFPTAEKRFEPGSGLIACLRTANVQTTVEWDDLWFVPRWYVKNEAQLVLLDDILISTANSYELVGKVSRVTHTRFDSTLGAFISLLRAHKGVDAGFLYYQMSSDSVQRSIREMSSNTTNISNVSGAKLKTLGLHIPPAAEQTRIVAKLEELLSDLDAGVAELKAAQKKLAQYRQSLLKAAVEGALTADWRTVRKAVRPELVEGLPSVHPSTSSGRTDEPETGAQLLARILTERRARWEAKQLARFQQQGKAPPKDWQTKYPEPVQPDTSDLPELPEGWVWASLDMLGEIASGVAKGTKRDDAVEVREVPYLRVANVQRGFLDLSEVKTILATERDIAELTLQAGDILFNEGGDRDKLGRGWVWRNEVESCIHQNHVFRMRLYLPEVLPELISHHGNTFGKTWFQSAGKQTTNLASINMTMLRVFPVPLGPADEQRELLNQLDVQIEQLDRQENAVEHALKQSTAQRQNILRAAIAGQLVPQDPNDEPASVLLERIRAERVEREKMPKIRKIRQKKEAAAMASKLRDVLAEAGDWVPAQEAFRRCGVADGAQTERIEELYAELRKLDKSDLLAVEAITDEQGRKLYDRLKLLEG</sequence>
<dbReference type="Pfam" id="PF01420">
    <property type="entry name" value="Methylase_S"/>
    <property type="match status" value="1"/>
</dbReference>
<feature type="coiled-coil region" evidence="4">
    <location>
        <begin position="168"/>
        <end position="205"/>
    </location>
</feature>
<dbReference type="STRING" id="743299.Acife_0835"/>
<evidence type="ECO:0000256" key="2">
    <source>
        <dbReference type="ARBA" id="ARBA00022747"/>
    </source>
</evidence>
<dbReference type="Gene3D" id="3.90.220.20">
    <property type="entry name" value="DNA methylase specificity domains"/>
    <property type="match status" value="2"/>
</dbReference>
<dbReference type="RefSeq" id="WP_014028284.1">
    <property type="nucleotide sequence ID" value="NC_015942.1"/>
</dbReference>